<keyword evidence="1" id="KW-0812">Transmembrane</keyword>
<name>A0A0A9GGC9_ARUDO</name>
<evidence type="ECO:0000313" key="2">
    <source>
        <dbReference type="EMBL" id="JAE24125.1"/>
    </source>
</evidence>
<feature type="transmembrane region" description="Helical" evidence="1">
    <location>
        <begin position="6"/>
        <end position="27"/>
    </location>
</feature>
<sequence>MLLVHWSLVGLICYCPYMTYLVPMLLFETRAV</sequence>
<evidence type="ECO:0000256" key="1">
    <source>
        <dbReference type="SAM" id="Phobius"/>
    </source>
</evidence>
<protein>
    <submittedName>
        <fullName evidence="2">Uncharacterized protein</fullName>
    </submittedName>
</protein>
<dbReference type="EMBL" id="GBRH01173771">
    <property type="protein sequence ID" value="JAE24125.1"/>
    <property type="molecule type" value="Transcribed_RNA"/>
</dbReference>
<keyword evidence="1" id="KW-1133">Transmembrane helix</keyword>
<reference evidence="2" key="1">
    <citation type="submission" date="2014-09" db="EMBL/GenBank/DDBJ databases">
        <authorList>
            <person name="Magalhaes I.L.F."/>
            <person name="Oliveira U."/>
            <person name="Santos F.R."/>
            <person name="Vidigal T.H.D.A."/>
            <person name="Brescovit A.D."/>
            <person name="Santos A.J."/>
        </authorList>
    </citation>
    <scope>NUCLEOTIDE SEQUENCE</scope>
    <source>
        <tissue evidence="2">Shoot tissue taken approximately 20 cm above the soil surface</tissue>
    </source>
</reference>
<dbReference type="AlphaFoldDB" id="A0A0A9GGC9"/>
<organism evidence="2">
    <name type="scientific">Arundo donax</name>
    <name type="common">Giant reed</name>
    <name type="synonym">Donax arundinaceus</name>
    <dbReference type="NCBI Taxonomy" id="35708"/>
    <lineage>
        <taxon>Eukaryota</taxon>
        <taxon>Viridiplantae</taxon>
        <taxon>Streptophyta</taxon>
        <taxon>Embryophyta</taxon>
        <taxon>Tracheophyta</taxon>
        <taxon>Spermatophyta</taxon>
        <taxon>Magnoliopsida</taxon>
        <taxon>Liliopsida</taxon>
        <taxon>Poales</taxon>
        <taxon>Poaceae</taxon>
        <taxon>PACMAD clade</taxon>
        <taxon>Arundinoideae</taxon>
        <taxon>Arundineae</taxon>
        <taxon>Arundo</taxon>
    </lineage>
</organism>
<proteinExistence type="predicted"/>
<reference evidence="2" key="2">
    <citation type="journal article" date="2015" name="Data Brief">
        <title>Shoot transcriptome of the giant reed, Arundo donax.</title>
        <authorList>
            <person name="Barrero R.A."/>
            <person name="Guerrero F.D."/>
            <person name="Moolhuijzen P."/>
            <person name="Goolsby J.A."/>
            <person name="Tidwell J."/>
            <person name="Bellgard S.E."/>
            <person name="Bellgard M.I."/>
        </authorList>
    </citation>
    <scope>NUCLEOTIDE SEQUENCE</scope>
    <source>
        <tissue evidence="2">Shoot tissue taken approximately 20 cm above the soil surface</tissue>
    </source>
</reference>
<accession>A0A0A9GGC9</accession>
<keyword evidence="1" id="KW-0472">Membrane</keyword>